<feature type="transmembrane region" description="Helical" evidence="1">
    <location>
        <begin position="142"/>
        <end position="161"/>
    </location>
</feature>
<gene>
    <name evidence="2" type="ORF">L227DRAFT_17053</name>
</gene>
<reference evidence="2" key="1">
    <citation type="journal article" date="2018" name="Genome Biol. Evol.">
        <title>Genomics and development of Lentinus tigrinus, a white-rot wood-decaying mushroom with dimorphic fruiting bodies.</title>
        <authorList>
            <person name="Wu B."/>
            <person name="Xu Z."/>
            <person name="Knudson A."/>
            <person name="Carlson A."/>
            <person name="Chen N."/>
            <person name="Kovaka S."/>
            <person name="LaButti K."/>
            <person name="Lipzen A."/>
            <person name="Pennachio C."/>
            <person name="Riley R."/>
            <person name="Schakwitz W."/>
            <person name="Umezawa K."/>
            <person name="Ohm R.A."/>
            <person name="Grigoriev I.V."/>
            <person name="Nagy L.G."/>
            <person name="Gibbons J."/>
            <person name="Hibbett D."/>
        </authorList>
    </citation>
    <scope>NUCLEOTIDE SEQUENCE [LARGE SCALE GENOMIC DNA]</scope>
    <source>
        <strain evidence="2">ALCF2SS1-6</strain>
    </source>
</reference>
<proteinExistence type="predicted"/>
<keyword evidence="1" id="KW-0812">Transmembrane</keyword>
<evidence type="ECO:0000313" key="2">
    <source>
        <dbReference type="EMBL" id="RPD67189.1"/>
    </source>
</evidence>
<evidence type="ECO:0000313" key="3">
    <source>
        <dbReference type="Proteomes" id="UP000313359"/>
    </source>
</evidence>
<dbReference type="Proteomes" id="UP000313359">
    <property type="component" value="Unassembled WGS sequence"/>
</dbReference>
<dbReference type="AlphaFoldDB" id="A0A5C2SW36"/>
<keyword evidence="3" id="KW-1185">Reference proteome</keyword>
<accession>A0A5C2SW36</accession>
<name>A0A5C2SW36_9APHY</name>
<dbReference type="EMBL" id="ML122250">
    <property type="protein sequence ID" value="RPD67189.1"/>
    <property type="molecule type" value="Genomic_DNA"/>
</dbReference>
<evidence type="ECO:0000256" key="1">
    <source>
        <dbReference type="SAM" id="Phobius"/>
    </source>
</evidence>
<keyword evidence="1" id="KW-0472">Membrane</keyword>
<keyword evidence="1" id="KW-1133">Transmembrane helix</keyword>
<sequence length="163" mass="18320">MQPPSSIIIPDLIRSLSPFLYSPASIAFPYILRSSADSLPPSYLPQVLVVLQCLLPMHAAHSHPHTHTCLLAFTPHTGHRAHSHFRVSESWPAPVPSPHSLHIPLSTPSRTPLMSPTRRRCRRWPPLVSSQYVYNIVGMPPALFMDALLFFVLDLLLLLVLHY</sequence>
<protein>
    <submittedName>
        <fullName evidence="2">Uncharacterized protein</fullName>
    </submittedName>
</protein>
<organism evidence="2 3">
    <name type="scientific">Lentinus tigrinus ALCF2SS1-6</name>
    <dbReference type="NCBI Taxonomy" id="1328759"/>
    <lineage>
        <taxon>Eukaryota</taxon>
        <taxon>Fungi</taxon>
        <taxon>Dikarya</taxon>
        <taxon>Basidiomycota</taxon>
        <taxon>Agaricomycotina</taxon>
        <taxon>Agaricomycetes</taxon>
        <taxon>Polyporales</taxon>
        <taxon>Polyporaceae</taxon>
        <taxon>Lentinus</taxon>
    </lineage>
</organism>